<dbReference type="InterPro" id="IPR016197">
    <property type="entry name" value="Chromo-like_dom_sf"/>
</dbReference>
<feature type="compositionally biased region" description="Basic and acidic residues" evidence="1">
    <location>
        <begin position="68"/>
        <end position="78"/>
    </location>
</feature>
<name>A0A9P5VPJ8_9FUNG</name>
<evidence type="ECO:0000313" key="3">
    <source>
        <dbReference type="Proteomes" id="UP000696485"/>
    </source>
</evidence>
<organism evidence="2 3">
    <name type="scientific">Podila minutissima</name>
    <dbReference type="NCBI Taxonomy" id="64525"/>
    <lineage>
        <taxon>Eukaryota</taxon>
        <taxon>Fungi</taxon>
        <taxon>Fungi incertae sedis</taxon>
        <taxon>Mucoromycota</taxon>
        <taxon>Mortierellomycotina</taxon>
        <taxon>Mortierellomycetes</taxon>
        <taxon>Mortierellales</taxon>
        <taxon>Mortierellaceae</taxon>
        <taxon>Podila</taxon>
    </lineage>
</organism>
<evidence type="ECO:0008006" key="4">
    <source>
        <dbReference type="Google" id="ProtNLM"/>
    </source>
</evidence>
<protein>
    <recommendedName>
        <fullName evidence="4">Chromo domain-containing protein</fullName>
    </recommendedName>
</protein>
<feature type="compositionally biased region" description="Basic residues" evidence="1">
    <location>
        <begin position="79"/>
        <end position="102"/>
    </location>
</feature>
<evidence type="ECO:0000256" key="1">
    <source>
        <dbReference type="SAM" id="MobiDB-lite"/>
    </source>
</evidence>
<dbReference type="EMBL" id="JAAAUY010000116">
    <property type="protein sequence ID" value="KAF9335086.1"/>
    <property type="molecule type" value="Genomic_DNA"/>
</dbReference>
<dbReference type="Gene3D" id="2.40.50.40">
    <property type="match status" value="1"/>
</dbReference>
<keyword evidence="3" id="KW-1185">Reference proteome</keyword>
<dbReference type="AlphaFoldDB" id="A0A9P5VPJ8"/>
<proteinExistence type="predicted"/>
<accession>A0A9P5VPJ8</accession>
<feature type="region of interest" description="Disordered" evidence="1">
    <location>
        <begin position="66"/>
        <end position="102"/>
    </location>
</feature>
<evidence type="ECO:0000313" key="2">
    <source>
        <dbReference type="EMBL" id="KAF9335086.1"/>
    </source>
</evidence>
<sequence>MKRRRSTQFEVKRVVGHGRRLDSHTVVYYVLWENTDYRDGLGEVLDLDCRCPVLIEEYWQRRQTHGGNRLDKEGWDHNPKKKPTHTVRWGKKKARTKKSQAA</sequence>
<comment type="caution">
    <text evidence="2">The sequence shown here is derived from an EMBL/GenBank/DDBJ whole genome shotgun (WGS) entry which is preliminary data.</text>
</comment>
<reference evidence="2" key="1">
    <citation type="journal article" date="2020" name="Fungal Divers.">
        <title>Resolving the Mortierellaceae phylogeny through synthesis of multi-gene phylogenetics and phylogenomics.</title>
        <authorList>
            <person name="Vandepol N."/>
            <person name="Liber J."/>
            <person name="Desiro A."/>
            <person name="Na H."/>
            <person name="Kennedy M."/>
            <person name="Barry K."/>
            <person name="Grigoriev I.V."/>
            <person name="Miller A.N."/>
            <person name="O'Donnell K."/>
            <person name="Stajich J.E."/>
            <person name="Bonito G."/>
        </authorList>
    </citation>
    <scope>NUCLEOTIDE SEQUENCE</scope>
    <source>
        <strain evidence="2">NVP1</strain>
    </source>
</reference>
<gene>
    <name evidence="2" type="ORF">BG006_000897</name>
</gene>
<dbReference type="Proteomes" id="UP000696485">
    <property type="component" value="Unassembled WGS sequence"/>
</dbReference>
<dbReference type="SUPFAM" id="SSF54160">
    <property type="entry name" value="Chromo domain-like"/>
    <property type="match status" value="1"/>
</dbReference>